<dbReference type="SUPFAM" id="SSF53474">
    <property type="entry name" value="alpha/beta-Hydrolases"/>
    <property type="match status" value="1"/>
</dbReference>
<dbReference type="PANTHER" id="PTHR43037:SF5">
    <property type="entry name" value="FERULOYL ESTERASE"/>
    <property type="match status" value="1"/>
</dbReference>
<evidence type="ECO:0000313" key="5">
    <source>
        <dbReference type="Proteomes" id="UP000664303"/>
    </source>
</evidence>
<feature type="signal peptide" evidence="3">
    <location>
        <begin position="1"/>
        <end position="20"/>
    </location>
</feature>
<evidence type="ECO:0000313" key="4">
    <source>
        <dbReference type="EMBL" id="MBN7796499.1"/>
    </source>
</evidence>
<evidence type="ECO:0000256" key="2">
    <source>
        <dbReference type="ARBA" id="ARBA00022801"/>
    </source>
</evidence>
<keyword evidence="2" id="KW-0378">Hydrolase</keyword>
<proteinExistence type="predicted"/>
<keyword evidence="1 3" id="KW-0732">Signal</keyword>
<dbReference type="InterPro" id="IPR029058">
    <property type="entry name" value="AB_hydrolase_fold"/>
</dbReference>
<organism evidence="4 5">
    <name type="scientific">Parahaliea mediterranea</name>
    <dbReference type="NCBI Taxonomy" id="651086"/>
    <lineage>
        <taxon>Bacteria</taxon>
        <taxon>Pseudomonadati</taxon>
        <taxon>Pseudomonadota</taxon>
        <taxon>Gammaproteobacteria</taxon>
        <taxon>Cellvibrionales</taxon>
        <taxon>Halieaceae</taxon>
        <taxon>Parahaliea</taxon>
    </lineage>
</organism>
<dbReference type="AlphaFoldDB" id="A0A939IID7"/>
<dbReference type="EMBL" id="JAFKCZ010000005">
    <property type="protein sequence ID" value="MBN7796499.1"/>
    <property type="molecule type" value="Genomic_DNA"/>
</dbReference>
<accession>A0A939IID7</accession>
<evidence type="ECO:0008006" key="6">
    <source>
        <dbReference type="Google" id="ProtNLM"/>
    </source>
</evidence>
<protein>
    <recommendedName>
        <fullName evidence="6">Plasmid partitioning protein</fullName>
    </recommendedName>
</protein>
<dbReference type="Gene3D" id="3.40.50.1820">
    <property type="entry name" value="alpha/beta hydrolase"/>
    <property type="match status" value="1"/>
</dbReference>
<feature type="chain" id="PRO_5036990204" description="Plasmid partitioning protein" evidence="3">
    <location>
        <begin position="21"/>
        <end position="277"/>
    </location>
</feature>
<evidence type="ECO:0000256" key="1">
    <source>
        <dbReference type="ARBA" id="ARBA00022729"/>
    </source>
</evidence>
<name>A0A939IID7_9GAMM</name>
<dbReference type="RefSeq" id="WP_206559945.1">
    <property type="nucleotide sequence ID" value="NZ_JAFKCZ010000005.1"/>
</dbReference>
<evidence type="ECO:0000256" key="3">
    <source>
        <dbReference type="SAM" id="SignalP"/>
    </source>
</evidence>
<dbReference type="InterPro" id="IPR050955">
    <property type="entry name" value="Plant_Biomass_Hydrol_Est"/>
</dbReference>
<dbReference type="PANTHER" id="PTHR43037">
    <property type="entry name" value="UNNAMED PRODUCT-RELATED"/>
    <property type="match status" value="1"/>
</dbReference>
<keyword evidence="5" id="KW-1185">Reference proteome</keyword>
<gene>
    <name evidence="4" type="ORF">JYP50_07850</name>
</gene>
<sequence length="277" mass="30287">MRTVYLFLIATLGLSMAVQAEASSRCSERPKTWFSPGEISCSYRSLTLPSGPLTSREIKYELPTGTPPPAGWPVVLLYQGSIFPVEFTRDTNAPFGGYYEAKTIKTLLDNGYAVLAPRAPLELAWLTNSAGPATVYELTTDYEFLGNVMEHIALGGFGPLDASRKYATGISSGGYNTSRMAVSFPGEFKALVVHSGSYATCLGPACVVPLSLPADHPPTFFIHGFIDTIVPWWSMDNYYDRLLWHGIETGRHTDLGGGHEWLPQSAGLVLNWFNSHP</sequence>
<dbReference type="Proteomes" id="UP000664303">
    <property type="component" value="Unassembled WGS sequence"/>
</dbReference>
<dbReference type="GO" id="GO:0016787">
    <property type="term" value="F:hydrolase activity"/>
    <property type="evidence" value="ECO:0007669"/>
    <property type="project" value="UniProtKB-KW"/>
</dbReference>
<comment type="caution">
    <text evidence="4">The sequence shown here is derived from an EMBL/GenBank/DDBJ whole genome shotgun (WGS) entry which is preliminary data.</text>
</comment>
<reference evidence="4" key="1">
    <citation type="submission" date="2021-02" db="EMBL/GenBank/DDBJ databases">
        <title>PHA producing bacteria isolated from coastal sediment in Guangdong, Shenzhen.</title>
        <authorList>
            <person name="Zheng W."/>
            <person name="Yu S."/>
            <person name="Huang Y."/>
        </authorList>
    </citation>
    <scope>NUCLEOTIDE SEQUENCE</scope>
    <source>
        <strain evidence="4">TN14-10</strain>
    </source>
</reference>